<evidence type="ECO:0000256" key="1">
    <source>
        <dbReference type="ARBA" id="ARBA00004123"/>
    </source>
</evidence>
<protein>
    <submittedName>
        <fullName evidence="7">Scarecrow-like protein 14</fullName>
    </submittedName>
</protein>
<dbReference type="Proteomes" id="UP000634136">
    <property type="component" value="Unassembled WGS sequence"/>
</dbReference>
<comment type="caution">
    <text evidence="5">Lacks conserved residue(s) required for the propagation of feature annotation.</text>
</comment>
<comment type="similarity">
    <text evidence="5">Belongs to the GRAS family.</text>
</comment>
<keyword evidence="4" id="KW-0539">Nucleus</keyword>
<feature type="region of interest" description="SAW" evidence="5">
    <location>
        <begin position="737"/>
        <end position="812"/>
    </location>
</feature>
<feature type="region of interest" description="VHIID" evidence="5">
    <location>
        <begin position="517"/>
        <end position="582"/>
    </location>
</feature>
<reference evidence="7" key="1">
    <citation type="submission" date="2020-09" db="EMBL/GenBank/DDBJ databases">
        <title>Genome-Enabled Discovery of Anthraquinone Biosynthesis in Senna tora.</title>
        <authorList>
            <person name="Kang S.-H."/>
            <person name="Pandey R.P."/>
            <person name="Lee C.-M."/>
            <person name="Sim J.-S."/>
            <person name="Jeong J.-T."/>
            <person name="Choi B.-S."/>
            <person name="Jung M."/>
            <person name="Ginzburg D."/>
            <person name="Zhao K."/>
            <person name="Won S.Y."/>
            <person name="Oh T.-J."/>
            <person name="Yu Y."/>
            <person name="Kim N.-H."/>
            <person name="Lee O.R."/>
            <person name="Lee T.-H."/>
            <person name="Bashyal P."/>
            <person name="Kim T.-S."/>
            <person name="Lee W.-H."/>
            <person name="Kawkins C."/>
            <person name="Kim C.-K."/>
            <person name="Kim J.S."/>
            <person name="Ahn B.O."/>
            <person name="Rhee S.Y."/>
            <person name="Sohng J.K."/>
        </authorList>
    </citation>
    <scope>NUCLEOTIDE SEQUENCE</scope>
    <source>
        <tissue evidence="7">Leaf</tissue>
    </source>
</reference>
<evidence type="ECO:0000256" key="5">
    <source>
        <dbReference type="PROSITE-ProRule" id="PRU01191"/>
    </source>
</evidence>
<sequence>MTVQEGAMAVAKTTPWEEEARGDARSKEYALYFANFGFMDPNLSGTHDFTNGFKIDDGIVLSDPNQYQNLGNHWDLDEIYTGSFVNYSGDLSYQHEVDPVRFASQTSVYSEGARLNPSWSTANPVEEVPDFSSGTLTSEADPSLDDTDFSETAKYISQMLMEENFEQKPCMFYDPLSLKLTEKSFYDAIGENCPLSPNQHPLFDNDESPDGHYSGTTSTDSGSSSTSTSTNTSVELRTPSPDTPASGDYVFQFTSQPISQKPFQPPNAFTNGLLDFDSSITKLLAQNIFSDADSVSQFNRGLEEARKFLPKVTGLESKPVSLESKRVRGEAIITMGKDVRDGLKSRKNHEREGSDDEEEGRSNKQSAVYVDESEELSEMFDKVLLSVENVPLCAEHNGMQCEPLKDVQSSEQPADSSDGGGKTRSKKQGKTKETVDLRTLLVLCAQSVSANDRRTANELLKQIRQHSSPFGDGSQRVAHYFANGLEARLIGAGAGTQLFYNSLSSKRISAADMLKAYQVSMTASPFKKFANFFNIKMIMKAAEKAETLHIVDFGILYGYQWPMLIKFLSSRDGGPPKLRITGIEFPQPGFRPAERIEETGRRLGNYCKRFSVPFEYKAIASQNWDTISIEDLKVERNEVLAVNCLMRFKNLLDETIEVSSPRNVVLNLIRKMNPDIFVQSILNGSYNAPFFVTRFREALFHFSALYDMFDTMVPRENEWRLMLEREFYGREAMNVVACEGLERVERPETYKQWQVRVTRAGFKQLPLNKELMAKFRNKMEAWYHKDFVFDEDNNWMIQGWKGRILYASTCWVPA</sequence>
<feature type="compositionally biased region" description="Low complexity" evidence="6">
    <location>
        <begin position="214"/>
        <end position="233"/>
    </location>
</feature>
<feature type="region of interest" description="Leucine repeat II (LRII)" evidence="5">
    <location>
        <begin position="598"/>
        <end position="630"/>
    </location>
</feature>
<organism evidence="7 8">
    <name type="scientific">Senna tora</name>
    <dbReference type="NCBI Taxonomy" id="362788"/>
    <lineage>
        <taxon>Eukaryota</taxon>
        <taxon>Viridiplantae</taxon>
        <taxon>Streptophyta</taxon>
        <taxon>Embryophyta</taxon>
        <taxon>Tracheophyta</taxon>
        <taxon>Spermatophyta</taxon>
        <taxon>Magnoliopsida</taxon>
        <taxon>eudicotyledons</taxon>
        <taxon>Gunneridae</taxon>
        <taxon>Pentapetalae</taxon>
        <taxon>rosids</taxon>
        <taxon>fabids</taxon>
        <taxon>Fabales</taxon>
        <taxon>Fabaceae</taxon>
        <taxon>Caesalpinioideae</taxon>
        <taxon>Cassia clade</taxon>
        <taxon>Senna</taxon>
    </lineage>
</organism>
<evidence type="ECO:0000256" key="6">
    <source>
        <dbReference type="SAM" id="MobiDB-lite"/>
    </source>
</evidence>
<dbReference type="PROSITE" id="PS50985">
    <property type="entry name" value="GRAS"/>
    <property type="match status" value="1"/>
</dbReference>
<dbReference type="AlphaFoldDB" id="A0A834TK55"/>
<feature type="short sequence motif" description="VHIID" evidence="5">
    <location>
        <begin position="548"/>
        <end position="552"/>
    </location>
</feature>
<keyword evidence="2" id="KW-0805">Transcription regulation</keyword>
<accession>A0A834TK55</accession>
<dbReference type="InterPro" id="IPR005202">
    <property type="entry name" value="TF_GRAS"/>
</dbReference>
<feature type="region of interest" description="Disordered" evidence="6">
    <location>
        <begin position="197"/>
        <end position="249"/>
    </location>
</feature>
<feature type="compositionally biased region" description="Basic and acidic residues" evidence="6">
    <location>
        <begin position="338"/>
        <end position="352"/>
    </location>
</feature>
<keyword evidence="8" id="KW-1185">Reference proteome</keyword>
<evidence type="ECO:0000313" key="8">
    <source>
        <dbReference type="Proteomes" id="UP000634136"/>
    </source>
</evidence>
<comment type="subcellular location">
    <subcellularLocation>
        <location evidence="1">Nucleus</location>
    </subcellularLocation>
</comment>
<feature type="region of interest" description="Disordered" evidence="6">
    <location>
        <begin position="338"/>
        <end position="373"/>
    </location>
</feature>
<keyword evidence="3" id="KW-0804">Transcription</keyword>
<dbReference type="GO" id="GO:0005634">
    <property type="term" value="C:nucleus"/>
    <property type="evidence" value="ECO:0007669"/>
    <property type="project" value="UniProtKB-SubCell"/>
</dbReference>
<evidence type="ECO:0000256" key="3">
    <source>
        <dbReference type="ARBA" id="ARBA00023163"/>
    </source>
</evidence>
<feature type="region of interest" description="Disordered" evidence="6">
    <location>
        <begin position="120"/>
        <end position="147"/>
    </location>
</feature>
<dbReference type="Pfam" id="PF03514">
    <property type="entry name" value="GRAS"/>
    <property type="match status" value="1"/>
</dbReference>
<comment type="caution">
    <text evidence="7">The sequence shown here is derived from an EMBL/GenBank/DDBJ whole genome shotgun (WGS) entry which is preliminary data.</text>
</comment>
<dbReference type="PANTHER" id="PTHR31636">
    <property type="entry name" value="OSJNBA0084A10.13 PROTEIN-RELATED"/>
    <property type="match status" value="1"/>
</dbReference>
<dbReference type="OrthoDB" id="47276at2759"/>
<proteinExistence type="inferred from homology"/>
<name>A0A834TK55_9FABA</name>
<feature type="region of interest" description="Disordered" evidence="6">
    <location>
        <begin position="404"/>
        <end position="431"/>
    </location>
</feature>
<gene>
    <name evidence="7" type="ORF">G2W53_021807</name>
</gene>
<evidence type="ECO:0000256" key="2">
    <source>
        <dbReference type="ARBA" id="ARBA00023015"/>
    </source>
</evidence>
<dbReference type="EMBL" id="JAAIUW010000007">
    <property type="protein sequence ID" value="KAF7823663.1"/>
    <property type="molecule type" value="Genomic_DNA"/>
</dbReference>
<evidence type="ECO:0000313" key="7">
    <source>
        <dbReference type="EMBL" id="KAF7823663.1"/>
    </source>
</evidence>
<evidence type="ECO:0000256" key="4">
    <source>
        <dbReference type="ARBA" id="ARBA00023242"/>
    </source>
</evidence>